<organism evidence="1 2">
    <name type="scientific">Streptomyces himastatinicus ATCC 53653</name>
    <dbReference type="NCBI Taxonomy" id="457427"/>
    <lineage>
        <taxon>Bacteria</taxon>
        <taxon>Bacillati</taxon>
        <taxon>Actinomycetota</taxon>
        <taxon>Actinomycetes</taxon>
        <taxon>Kitasatosporales</taxon>
        <taxon>Streptomycetaceae</taxon>
        <taxon>Streptomyces</taxon>
        <taxon>Streptomyces violaceusniger group</taxon>
    </lineage>
</organism>
<dbReference type="RefSeq" id="WP_009721202.1">
    <property type="nucleotide sequence ID" value="NZ_GG657755.1"/>
</dbReference>
<protein>
    <submittedName>
        <fullName evidence="1">Uncharacterized protein</fullName>
    </submittedName>
</protein>
<dbReference type="HOGENOM" id="CLU_2453340_0_0_11"/>
<accession>D9WWX7</accession>
<evidence type="ECO:0000313" key="2">
    <source>
        <dbReference type="Proteomes" id="UP000003963"/>
    </source>
</evidence>
<dbReference type="AlphaFoldDB" id="D9WWX7"/>
<dbReference type="OrthoDB" id="4317479at2"/>
<keyword evidence="2" id="KW-1185">Reference proteome</keyword>
<dbReference type="EMBL" id="GG657755">
    <property type="protein sequence ID" value="EFL29405.1"/>
    <property type="molecule type" value="Genomic_DNA"/>
</dbReference>
<gene>
    <name evidence="1" type="ORF">SSOG_09119</name>
</gene>
<evidence type="ECO:0000313" key="1">
    <source>
        <dbReference type="EMBL" id="EFL29405.1"/>
    </source>
</evidence>
<name>D9WWX7_9ACTN</name>
<reference evidence="1 2" key="1">
    <citation type="submission" date="2009-02" db="EMBL/GenBank/DDBJ databases">
        <title>Annotation of Streptomyces hygroscopicus strain ATCC 53653.</title>
        <authorList>
            <consortium name="The Broad Institute Genome Sequencing Platform"/>
            <consortium name="Broad Institute Microbial Sequencing Center"/>
            <person name="Fischbach M."/>
            <person name="Godfrey P."/>
            <person name="Ward D."/>
            <person name="Young S."/>
            <person name="Zeng Q."/>
            <person name="Koehrsen M."/>
            <person name="Alvarado L."/>
            <person name="Berlin A.M."/>
            <person name="Bochicchio J."/>
            <person name="Borenstein D."/>
            <person name="Chapman S.B."/>
            <person name="Chen Z."/>
            <person name="Engels R."/>
            <person name="Freedman E."/>
            <person name="Gellesch M."/>
            <person name="Goldberg J."/>
            <person name="Griggs A."/>
            <person name="Gujja S."/>
            <person name="Heilman E.R."/>
            <person name="Heiman D.I."/>
            <person name="Hepburn T.A."/>
            <person name="Howarth C."/>
            <person name="Jen D."/>
            <person name="Larson L."/>
            <person name="Lewis B."/>
            <person name="Mehta T."/>
            <person name="Park D."/>
            <person name="Pearson M."/>
            <person name="Richards J."/>
            <person name="Roberts A."/>
            <person name="Saif S."/>
            <person name="Shea T.D."/>
            <person name="Shenoy N."/>
            <person name="Sisk P."/>
            <person name="Stolte C."/>
            <person name="Sykes S.N."/>
            <person name="Thomson T."/>
            <person name="Walk T."/>
            <person name="White J."/>
            <person name="Yandava C."/>
            <person name="Straight P."/>
            <person name="Clardy J."/>
            <person name="Hung D."/>
            <person name="Kolter R."/>
            <person name="Mekalanos J."/>
            <person name="Walker S."/>
            <person name="Walsh C.T."/>
            <person name="Wieland-Brown L.C."/>
            <person name="Haas B."/>
            <person name="Nusbaum C."/>
            <person name="Birren B."/>
        </authorList>
    </citation>
    <scope>NUCLEOTIDE SEQUENCE [LARGE SCALE GENOMIC DNA]</scope>
    <source>
        <strain evidence="1 2">ATCC 53653</strain>
    </source>
</reference>
<sequence length="89" mass="10155">MNDDPNPLERLARTPLINEIADARRWALSVTNSDELELFLNPQDAEGLEGWRLMNMPILQSIGVPQGKALIFDRYSGQYIRHGEQLHTP</sequence>
<proteinExistence type="predicted"/>
<dbReference type="Proteomes" id="UP000003963">
    <property type="component" value="Unassembled WGS sequence"/>
</dbReference>